<evidence type="ECO:0000313" key="4">
    <source>
        <dbReference type="EMBL" id="MBB5135511.1"/>
    </source>
</evidence>
<dbReference type="Gene3D" id="3.90.1200.10">
    <property type="match status" value="1"/>
</dbReference>
<dbReference type="Gene3D" id="3.90.770.10">
    <property type="entry name" value="3-hydroxy-3-methylglutaryl-coenzyme A Reductase, Chain A, domain 2"/>
    <property type="match status" value="1"/>
</dbReference>
<protein>
    <submittedName>
        <fullName evidence="4">NADP-dependent 3-hydroxy-3-methylglutaryl-CoA reductase</fullName>
    </submittedName>
</protein>
<reference evidence="4 5" key="1">
    <citation type="submission" date="2020-08" db="EMBL/GenBank/DDBJ databases">
        <title>Genomic Encyclopedia of Type Strains, Phase IV (KMG-IV): sequencing the most valuable type-strain genomes for metagenomic binning, comparative biology and taxonomic classification.</title>
        <authorList>
            <person name="Goeker M."/>
        </authorList>
    </citation>
    <scope>NUCLEOTIDE SEQUENCE [LARGE SCALE GENOMIC DNA]</scope>
    <source>
        <strain evidence="4 5">DSM 45615</strain>
    </source>
</reference>
<gene>
    <name evidence="4" type="ORF">HNP84_005255</name>
</gene>
<dbReference type="InterPro" id="IPR011009">
    <property type="entry name" value="Kinase-like_dom_sf"/>
</dbReference>
<dbReference type="Pfam" id="PF01636">
    <property type="entry name" value="APH"/>
    <property type="match status" value="1"/>
</dbReference>
<comment type="similarity">
    <text evidence="1">Belongs to the HMG-CoA reductase family.</text>
</comment>
<dbReference type="Gene3D" id="3.30.70.420">
    <property type="entry name" value="Hydroxymethylglutaryl-CoA reductase, class I/II, NAD/NADP-binding domain"/>
    <property type="match status" value="1"/>
</dbReference>
<dbReference type="Pfam" id="PF00368">
    <property type="entry name" value="HMG-CoA_red"/>
    <property type="match status" value="1"/>
</dbReference>
<dbReference type="PROSITE" id="PS50065">
    <property type="entry name" value="HMG_COA_REDUCTASE_4"/>
    <property type="match status" value="1"/>
</dbReference>
<dbReference type="PANTHER" id="PTHR10572:SF24">
    <property type="entry name" value="3-HYDROXY-3-METHYLGLUTARYL-COENZYME A REDUCTASE"/>
    <property type="match status" value="1"/>
</dbReference>
<dbReference type="InterPro" id="IPR023074">
    <property type="entry name" value="HMG_CoA_Rdtase_cat_sf"/>
</dbReference>
<evidence type="ECO:0000259" key="3">
    <source>
        <dbReference type="Pfam" id="PF01636"/>
    </source>
</evidence>
<evidence type="ECO:0000256" key="1">
    <source>
        <dbReference type="ARBA" id="ARBA00007661"/>
    </source>
</evidence>
<dbReference type="RefSeq" id="WP_185052455.1">
    <property type="nucleotide sequence ID" value="NZ_BAABIX010000002.1"/>
</dbReference>
<dbReference type="EMBL" id="JACHGN010000011">
    <property type="protein sequence ID" value="MBB5135511.1"/>
    <property type="molecule type" value="Genomic_DNA"/>
</dbReference>
<dbReference type="InterPro" id="IPR002575">
    <property type="entry name" value="Aminoglycoside_PTrfase"/>
</dbReference>
<dbReference type="GO" id="GO:0004420">
    <property type="term" value="F:hydroxymethylglutaryl-CoA reductase (NADPH) activity"/>
    <property type="evidence" value="ECO:0007669"/>
    <property type="project" value="InterPro"/>
</dbReference>
<dbReference type="PANTHER" id="PTHR10572">
    <property type="entry name" value="3-HYDROXY-3-METHYLGLUTARYL-COENZYME A REDUCTASE"/>
    <property type="match status" value="1"/>
</dbReference>
<accession>A0A840PCE2</accession>
<dbReference type="SUPFAM" id="SSF56112">
    <property type="entry name" value="Protein kinase-like (PK-like)"/>
    <property type="match status" value="1"/>
</dbReference>
<dbReference type="InterPro" id="IPR009023">
    <property type="entry name" value="HMG_CoA_Rdtase_NAD(P)-bd_sf"/>
</dbReference>
<organism evidence="4 5">
    <name type="scientific">Thermocatellispora tengchongensis</name>
    <dbReference type="NCBI Taxonomy" id="1073253"/>
    <lineage>
        <taxon>Bacteria</taxon>
        <taxon>Bacillati</taxon>
        <taxon>Actinomycetota</taxon>
        <taxon>Actinomycetes</taxon>
        <taxon>Streptosporangiales</taxon>
        <taxon>Streptosporangiaceae</taxon>
        <taxon>Thermocatellispora</taxon>
    </lineage>
</organism>
<keyword evidence="5" id="KW-1185">Reference proteome</keyword>
<feature type="domain" description="Aminoglycoside phosphotransferase" evidence="3">
    <location>
        <begin position="538"/>
        <end position="726"/>
    </location>
</feature>
<comment type="caution">
    <text evidence="4">The sequence shown here is derived from an EMBL/GenBank/DDBJ whole genome shotgun (WGS) entry which is preliminary data.</text>
</comment>
<name>A0A840PCE2_9ACTN</name>
<dbReference type="InterPro" id="IPR002202">
    <property type="entry name" value="HMG_CoA_Rdtase"/>
</dbReference>
<keyword evidence="2" id="KW-0560">Oxidoreductase</keyword>
<dbReference type="AlphaFoldDB" id="A0A840PCE2"/>
<sequence length="803" mass="86567">MSEVPQPPPEMPEMPYRGEYTERARRARLGWFRATTGAALRSLDATSIDARSLPGNLENFVGCVEVPVGLAGPMLFAGEHARGHVTAPLATTEGALVASAARGARAITRAGGVVTRAVGQRMVRAPFFEFAGLGEAAEFAHRITGHHAELAAEAARVSAHSRLVELDPVQLGRTVHVRFVYETADAGGQNMTTAATWRACRWILDRLCVPPGPSPTLFGVEGNLSGDKKFSHLNMTAGRGIRVIAECVLDPDTLRAVLKTTPEAMDRFYRIGVVAAQHAGMPGFDIDAANVIAAMFVATGQDIASVYESGAAQFSVDPDGAGLRATLVLPNLVAGTVGGGTGLPHQRDYLEALGCRGDAGARRFAEIVCGFALALDLSTLAAVASGQFADAHERLGRPRRVAWATRADLGAPLLQPLLAASLDAPDLAVTGVTWPEEAAGPSIITDLTAQGERRKLLGVLPVRASWEAGGRKGTLDLVLKVKPLDQEVIIEAAKLASLCGGRLAEVYPRWRDWTGFRDLHTRELAVYRSPDPALRRVLPRAYGVHEDPSRELYVLVMERLGPDVILKDTAEDPGLWEPGHVAAAVRGLAAVHAAWLGREADLLGSGLVGQCQTAARMAAMRELWHALLEHNRTEHPSLLDETAARRLRRVIDDIPVWWARIEAMPRTLVHGDFNPRNIALRAGDLSLVAYDWELATLHVPQRDLVDLLAYVLPGDAGEHEVAELVALHRQAVVAAGGAAPDAAVWREGFRLALWDFAVTRLQLYLMAHTHRELPFLRHVVPTVLRLLEIEDHAGEAVGVRSPA</sequence>
<dbReference type="SUPFAM" id="SSF55035">
    <property type="entry name" value="NAD-binding domain of HMG-CoA reductase"/>
    <property type="match status" value="1"/>
</dbReference>
<dbReference type="SUPFAM" id="SSF56542">
    <property type="entry name" value="Substrate-binding domain of HMG-CoA reductase"/>
    <property type="match status" value="1"/>
</dbReference>
<proteinExistence type="inferred from homology"/>
<dbReference type="GO" id="GO:0015936">
    <property type="term" value="P:coenzyme A metabolic process"/>
    <property type="evidence" value="ECO:0007669"/>
    <property type="project" value="InterPro"/>
</dbReference>
<dbReference type="PRINTS" id="PR00071">
    <property type="entry name" value="HMGCOARDTASE"/>
</dbReference>
<evidence type="ECO:0000313" key="5">
    <source>
        <dbReference type="Proteomes" id="UP000578449"/>
    </source>
</evidence>
<evidence type="ECO:0000256" key="2">
    <source>
        <dbReference type="ARBA" id="ARBA00023002"/>
    </source>
</evidence>
<dbReference type="Proteomes" id="UP000578449">
    <property type="component" value="Unassembled WGS sequence"/>
</dbReference>
<dbReference type="InterPro" id="IPR009029">
    <property type="entry name" value="HMG_CoA_Rdtase_sub-bd_dom_sf"/>
</dbReference>